<protein>
    <submittedName>
        <fullName evidence="5">Protein FAM161B</fullName>
    </submittedName>
</protein>
<gene>
    <name evidence="5" type="ORF">GBAR_LOCUS21896</name>
</gene>
<feature type="compositionally biased region" description="Polar residues" evidence="4">
    <location>
        <begin position="120"/>
        <end position="142"/>
    </location>
</feature>
<feature type="compositionally biased region" description="Polar residues" evidence="4">
    <location>
        <begin position="80"/>
        <end position="113"/>
    </location>
</feature>
<accession>A0AA35X5Z0</accession>
<evidence type="ECO:0000313" key="6">
    <source>
        <dbReference type="Proteomes" id="UP001174909"/>
    </source>
</evidence>
<dbReference type="GO" id="GO:0005929">
    <property type="term" value="C:cilium"/>
    <property type="evidence" value="ECO:0007669"/>
    <property type="project" value="TreeGrafter"/>
</dbReference>
<keyword evidence="6" id="KW-1185">Reference proteome</keyword>
<feature type="compositionally biased region" description="Basic and acidic residues" evidence="4">
    <location>
        <begin position="66"/>
        <end position="79"/>
    </location>
</feature>
<dbReference type="GO" id="GO:0044782">
    <property type="term" value="P:cilium organization"/>
    <property type="evidence" value="ECO:0007669"/>
    <property type="project" value="TreeGrafter"/>
</dbReference>
<dbReference type="InterPro" id="IPR019579">
    <property type="entry name" value="FAM161A/B"/>
</dbReference>
<feature type="compositionally biased region" description="Basic residues" evidence="4">
    <location>
        <begin position="158"/>
        <end position="170"/>
    </location>
</feature>
<dbReference type="PANTHER" id="PTHR21501:SF1">
    <property type="entry name" value="PROTEIN FAM-161"/>
    <property type="match status" value="1"/>
</dbReference>
<comment type="caution">
    <text evidence="5">The sequence shown here is derived from an EMBL/GenBank/DDBJ whole genome shotgun (WGS) entry which is preliminary data.</text>
</comment>
<organism evidence="5 6">
    <name type="scientific">Geodia barretti</name>
    <name type="common">Barrett's horny sponge</name>
    <dbReference type="NCBI Taxonomy" id="519541"/>
    <lineage>
        <taxon>Eukaryota</taxon>
        <taxon>Metazoa</taxon>
        <taxon>Porifera</taxon>
        <taxon>Demospongiae</taxon>
        <taxon>Heteroscleromorpha</taxon>
        <taxon>Tetractinellida</taxon>
        <taxon>Astrophorina</taxon>
        <taxon>Geodiidae</taxon>
        <taxon>Geodia</taxon>
    </lineage>
</organism>
<feature type="coiled-coil region" evidence="3">
    <location>
        <begin position="603"/>
        <end position="630"/>
    </location>
</feature>
<comment type="similarity">
    <text evidence="1">Belongs to the FAM161 family.</text>
</comment>
<evidence type="ECO:0000256" key="2">
    <source>
        <dbReference type="ARBA" id="ARBA00023054"/>
    </source>
</evidence>
<name>A0AA35X5Z0_GEOBA</name>
<dbReference type="Proteomes" id="UP001174909">
    <property type="component" value="Unassembled WGS sequence"/>
</dbReference>
<dbReference type="EMBL" id="CASHTH010003034">
    <property type="protein sequence ID" value="CAI8039370.1"/>
    <property type="molecule type" value="Genomic_DNA"/>
</dbReference>
<feature type="compositionally biased region" description="Acidic residues" evidence="4">
    <location>
        <begin position="191"/>
        <end position="203"/>
    </location>
</feature>
<evidence type="ECO:0000256" key="4">
    <source>
        <dbReference type="SAM" id="MobiDB-lite"/>
    </source>
</evidence>
<feature type="compositionally biased region" description="Low complexity" evidence="4">
    <location>
        <begin position="173"/>
        <end position="190"/>
    </location>
</feature>
<keyword evidence="2 3" id="KW-0175">Coiled coil</keyword>
<dbReference type="PANTHER" id="PTHR21501">
    <property type="entry name" value="PROTEIN FAM-161"/>
    <property type="match status" value="1"/>
</dbReference>
<dbReference type="GO" id="GO:0005856">
    <property type="term" value="C:cytoskeleton"/>
    <property type="evidence" value="ECO:0007669"/>
    <property type="project" value="UniProtKB-ARBA"/>
</dbReference>
<sequence>MQRLGPAANIPLGKDVAVQSRDSLQLSSLFTTMMESNAILREEIAQMEGKEPNPPGSSLDDAADSDADRIHWGKTDSRQLHSQSLPARLLENSSKQPPVTLTTTWIPSSPSQLTKRDSVHTVSGSESNDSGTESTTDATEGQGTDEEVNNSDLNTSPLHHRVLAPPHRHVSGPLLTRLPLSITSISSTELSESDSETSPEPENDPFASPGESTIETMWDNFSVEEYAPPLKHKLDPKAGISKPVAKTALSRRVTIPEPFVMTIRDEARPKRRKSRALIAAEREKLEREMQEELECLKKFRALPVPATTYVPVDEMKRQGRDQEGQLGCEKVVEPIKPFRFMKREEEKCLRNQQRQRDEMTDTRETLQFRAKPVPQSILSPRVSEELKEREEYRRILIKVRSHEMLARAQLPKNMQEKQKRDSLKKQRLEEMQNRALVTEEHTFRPKIRRQVPDHDQLYCHFQEQLAARKEVKPATTPKPFLLRTASTPSRCLHPQDEEHQHSIILNSFFHHTTAKSRTCDPKFEPGSRAHSKHCTREPAVAMTQTAKLRRSASERKLAECAEREAEGEEVRKMKREEQRELQSRVIHRVQSDDRSAWLEERQRERLQELREQDQARRTAYKKELQAMKQRVAARPLVFEQVSRDAARRAAEIKYREALKKAGLSEDEIKFLDKQIAQ</sequence>
<dbReference type="InterPro" id="IPR051655">
    <property type="entry name" value="FAM161"/>
</dbReference>
<feature type="region of interest" description="Disordered" evidence="4">
    <location>
        <begin position="44"/>
        <end position="213"/>
    </location>
</feature>
<feature type="coiled-coil region" evidence="3">
    <location>
        <begin position="342"/>
        <end position="369"/>
    </location>
</feature>
<evidence type="ECO:0000256" key="3">
    <source>
        <dbReference type="SAM" id="Coils"/>
    </source>
</evidence>
<evidence type="ECO:0000313" key="5">
    <source>
        <dbReference type="EMBL" id="CAI8039370.1"/>
    </source>
</evidence>
<feature type="compositionally biased region" description="Basic and acidic residues" evidence="4">
    <location>
        <begin position="551"/>
        <end position="575"/>
    </location>
</feature>
<dbReference type="Pfam" id="PF10595">
    <property type="entry name" value="FAM161A_B"/>
    <property type="match status" value="1"/>
</dbReference>
<reference evidence="5" key="1">
    <citation type="submission" date="2023-03" db="EMBL/GenBank/DDBJ databases">
        <authorList>
            <person name="Steffen K."/>
            <person name="Cardenas P."/>
        </authorList>
    </citation>
    <scope>NUCLEOTIDE SEQUENCE</scope>
</reference>
<proteinExistence type="inferred from homology"/>
<feature type="region of interest" description="Disordered" evidence="4">
    <location>
        <begin position="542"/>
        <end position="575"/>
    </location>
</feature>
<dbReference type="AlphaFoldDB" id="A0AA35X5Z0"/>
<evidence type="ECO:0000256" key="1">
    <source>
        <dbReference type="ARBA" id="ARBA00006663"/>
    </source>
</evidence>